<protein>
    <submittedName>
        <fullName evidence="2">Uncharacterized protein</fullName>
    </submittedName>
</protein>
<organism evidence="2 3">
    <name type="scientific">Durusdinium trenchii</name>
    <dbReference type="NCBI Taxonomy" id="1381693"/>
    <lineage>
        <taxon>Eukaryota</taxon>
        <taxon>Sar</taxon>
        <taxon>Alveolata</taxon>
        <taxon>Dinophyceae</taxon>
        <taxon>Suessiales</taxon>
        <taxon>Symbiodiniaceae</taxon>
        <taxon>Durusdinium</taxon>
    </lineage>
</organism>
<evidence type="ECO:0000313" key="3">
    <source>
        <dbReference type="Proteomes" id="UP001642464"/>
    </source>
</evidence>
<keyword evidence="1" id="KW-0472">Membrane</keyword>
<feature type="transmembrane region" description="Helical" evidence="1">
    <location>
        <begin position="31"/>
        <end position="50"/>
    </location>
</feature>
<evidence type="ECO:0000256" key="1">
    <source>
        <dbReference type="SAM" id="Phobius"/>
    </source>
</evidence>
<dbReference type="EMBL" id="CAXAMM010036224">
    <property type="protein sequence ID" value="CAK9075500.1"/>
    <property type="molecule type" value="Genomic_DNA"/>
</dbReference>
<keyword evidence="1" id="KW-0812">Transmembrane</keyword>
<gene>
    <name evidence="2" type="ORF">SCF082_LOCUS36570</name>
</gene>
<name>A0ABP0PL92_9DINO</name>
<proteinExistence type="predicted"/>
<accession>A0ABP0PL92</accession>
<feature type="transmembrane region" description="Helical" evidence="1">
    <location>
        <begin position="119"/>
        <end position="138"/>
    </location>
</feature>
<keyword evidence="1" id="KW-1133">Transmembrane helix</keyword>
<dbReference type="Proteomes" id="UP001642464">
    <property type="component" value="Unassembled WGS sequence"/>
</dbReference>
<feature type="transmembrane region" description="Helical" evidence="1">
    <location>
        <begin position="94"/>
        <end position="113"/>
    </location>
</feature>
<comment type="caution">
    <text evidence="2">The sequence shown here is derived from an EMBL/GenBank/DDBJ whole genome shotgun (WGS) entry which is preliminary data.</text>
</comment>
<reference evidence="2 3" key="1">
    <citation type="submission" date="2024-02" db="EMBL/GenBank/DDBJ databases">
        <authorList>
            <person name="Chen Y."/>
            <person name="Shah S."/>
            <person name="Dougan E. K."/>
            <person name="Thang M."/>
            <person name="Chan C."/>
        </authorList>
    </citation>
    <scope>NUCLEOTIDE SEQUENCE [LARGE SCALE GENOMIC DNA]</scope>
</reference>
<evidence type="ECO:0000313" key="2">
    <source>
        <dbReference type="EMBL" id="CAK9075500.1"/>
    </source>
</evidence>
<keyword evidence="3" id="KW-1185">Reference proteome</keyword>
<sequence length="158" mass="16140">MADETDLARPRKSDMLEIDQEEFGPSLCVPGVLGGSLLFAVVFGSLGLLLQGPQSPAQLTLQSLGGTLGAYGTATMHKASEGGRSGGRSGVRRLLRIALGAACGTGCSAVAFTAETWDLGGLFASAMLTALGSVLVALSTDPDYTLGEVLETILQKPP</sequence>